<reference evidence="2" key="1">
    <citation type="journal article" date="2023" name="Plant J.">
        <title>The genome of the king protea, Protea cynaroides.</title>
        <authorList>
            <person name="Chang J."/>
            <person name="Duong T.A."/>
            <person name="Schoeman C."/>
            <person name="Ma X."/>
            <person name="Roodt D."/>
            <person name="Barker N."/>
            <person name="Li Z."/>
            <person name="Van de Peer Y."/>
            <person name="Mizrachi E."/>
        </authorList>
    </citation>
    <scope>NUCLEOTIDE SEQUENCE</scope>
    <source>
        <tissue evidence="2">Young leaves</tissue>
    </source>
</reference>
<evidence type="ECO:0000313" key="2">
    <source>
        <dbReference type="EMBL" id="KAJ4957630.1"/>
    </source>
</evidence>
<proteinExistence type="predicted"/>
<dbReference type="Pfam" id="PF25071">
    <property type="entry name" value="DUF7795"/>
    <property type="match status" value="1"/>
</dbReference>
<gene>
    <name evidence="2" type="ORF">NE237_024741</name>
</gene>
<dbReference type="EMBL" id="JAMYWD010000010">
    <property type="protein sequence ID" value="KAJ4957630.1"/>
    <property type="molecule type" value="Genomic_DNA"/>
</dbReference>
<keyword evidence="3" id="KW-1185">Reference proteome</keyword>
<dbReference type="PANTHER" id="PTHR35305:SF2">
    <property type="entry name" value="FAD-BINDING PROTEIN"/>
    <property type="match status" value="1"/>
</dbReference>
<dbReference type="PANTHER" id="PTHR35305">
    <property type="entry name" value="FAD-BINDING PROTEIN"/>
    <property type="match status" value="1"/>
</dbReference>
<dbReference type="OrthoDB" id="744228at2759"/>
<dbReference type="InterPro" id="IPR056697">
    <property type="entry name" value="DUF7795"/>
</dbReference>
<evidence type="ECO:0000313" key="3">
    <source>
        <dbReference type="Proteomes" id="UP001141806"/>
    </source>
</evidence>
<comment type="caution">
    <text evidence="2">The sequence shown here is derived from an EMBL/GenBank/DDBJ whole genome shotgun (WGS) entry which is preliminary data.</text>
</comment>
<name>A0A9Q0H1Q9_9MAGN</name>
<protein>
    <recommendedName>
        <fullName evidence="1">DUF7795 domain-containing protein</fullName>
    </recommendedName>
</protein>
<evidence type="ECO:0000259" key="1">
    <source>
        <dbReference type="Pfam" id="PF25071"/>
    </source>
</evidence>
<dbReference type="AlphaFoldDB" id="A0A9Q0H1Q9"/>
<accession>A0A9Q0H1Q9</accession>
<feature type="domain" description="DUF7795" evidence="1">
    <location>
        <begin position="11"/>
        <end position="132"/>
    </location>
</feature>
<organism evidence="2 3">
    <name type="scientific">Protea cynaroides</name>
    <dbReference type="NCBI Taxonomy" id="273540"/>
    <lineage>
        <taxon>Eukaryota</taxon>
        <taxon>Viridiplantae</taxon>
        <taxon>Streptophyta</taxon>
        <taxon>Embryophyta</taxon>
        <taxon>Tracheophyta</taxon>
        <taxon>Spermatophyta</taxon>
        <taxon>Magnoliopsida</taxon>
        <taxon>Proteales</taxon>
        <taxon>Proteaceae</taxon>
        <taxon>Protea</taxon>
    </lineage>
</organism>
<sequence>MDNKEKKVLLELEDKASSILSEFMLRITKFEELVSVGIKFLVGFREAVELLQRPAVHEASEVADGIIKANETKRLKAYVQAGCINDHDGVHNISKLRDCQRGLQDYLAEANGLLNELHCFIDDMVSVLRTSNETLSHISGHSVDGVVLQDTSFEKEAIELCSLPKPEVTDYASIMGTIYNMVKQDYMMQEKIISSLSLKSSSAELESYCLMWSLRPFINDDIMHQAWKLIPQF</sequence>
<dbReference type="Proteomes" id="UP001141806">
    <property type="component" value="Unassembled WGS sequence"/>
</dbReference>